<dbReference type="EMBL" id="JACEIK010005151">
    <property type="protein sequence ID" value="MCE0480838.1"/>
    <property type="molecule type" value="Genomic_DNA"/>
</dbReference>
<feature type="compositionally biased region" description="Acidic residues" evidence="1">
    <location>
        <begin position="83"/>
        <end position="101"/>
    </location>
</feature>
<protein>
    <submittedName>
        <fullName evidence="2">Uncharacterized protein</fullName>
    </submittedName>
</protein>
<proteinExistence type="predicted"/>
<gene>
    <name evidence="2" type="ORF">HAX54_037990</name>
</gene>
<evidence type="ECO:0000313" key="3">
    <source>
        <dbReference type="Proteomes" id="UP000823775"/>
    </source>
</evidence>
<feature type="region of interest" description="Disordered" evidence="1">
    <location>
        <begin position="81"/>
        <end position="101"/>
    </location>
</feature>
<reference evidence="2 3" key="1">
    <citation type="journal article" date="2021" name="BMC Genomics">
        <title>Datura genome reveals duplications of psychoactive alkaloid biosynthetic genes and high mutation rate following tissue culture.</title>
        <authorList>
            <person name="Rajewski A."/>
            <person name="Carter-House D."/>
            <person name="Stajich J."/>
            <person name="Litt A."/>
        </authorList>
    </citation>
    <scope>NUCLEOTIDE SEQUENCE [LARGE SCALE GENOMIC DNA]</scope>
    <source>
        <strain evidence="2">AR-01</strain>
    </source>
</reference>
<accession>A0ABS8VN60</accession>
<keyword evidence="3" id="KW-1185">Reference proteome</keyword>
<organism evidence="2 3">
    <name type="scientific">Datura stramonium</name>
    <name type="common">Jimsonweed</name>
    <name type="synonym">Common thornapple</name>
    <dbReference type="NCBI Taxonomy" id="4076"/>
    <lineage>
        <taxon>Eukaryota</taxon>
        <taxon>Viridiplantae</taxon>
        <taxon>Streptophyta</taxon>
        <taxon>Embryophyta</taxon>
        <taxon>Tracheophyta</taxon>
        <taxon>Spermatophyta</taxon>
        <taxon>Magnoliopsida</taxon>
        <taxon>eudicotyledons</taxon>
        <taxon>Gunneridae</taxon>
        <taxon>Pentapetalae</taxon>
        <taxon>asterids</taxon>
        <taxon>lamiids</taxon>
        <taxon>Solanales</taxon>
        <taxon>Solanaceae</taxon>
        <taxon>Solanoideae</taxon>
        <taxon>Datureae</taxon>
        <taxon>Datura</taxon>
    </lineage>
</organism>
<evidence type="ECO:0000313" key="2">
    <source>
        <dbReference type="EMBL" id="MCE0480838.1"/>
    </source>
</evidence>
<name>A0ABS8VN60_DATST</name>
<dbReference type="Proteomes" id="UP000823775">
    <property type="component" value="Unassembled WGS sequence"/>
</dbReference>
<evidence type="ECO:0000256" key="1">
    <source>
        <dbReference type="SAM" id="MobiDB-lite"/>
    </source>
</evidence>
<comment type="caution">
    <text evidence="2">The sequence shown here is derived from an EMBL/GenBank/DDBJ whole genome shotgun (WGS) entry which is preliminary data.</text>
</comment>
<sequence length="101" mass="10903">MTDHQEYDGPSQVICGGTSLRAEVRDVSEGAVTSLQAEVRELRSRAPIEDSNMSLLDVVIAAPSISLGLIDDLFEALGRDDEANLGDEGHDEEEANDDTEE</sequence>